<dbReference type="EMBL" id="CM046127">
    <property type="protein sequence ID" value="KAI8441263.1"/>
    <property type="molecule type" value="Genomic_DNA"/>
</dbReference>
<evidence type="ECO:0000313" key="2">
    <source>
        <dbReference type="Proteomes" id="UP001064048"/>
    </source>
</evidence>
<sequence length="1375" mass="156720">MIVYFLLIILVKVVNSDDNSDTKYIETLPASVKKGLLDKVARRILNEVPEVNSRDTDINGDILADKLEEQSGFVKRILKQEIESLKARRRYYQKHKKFRKSGNDNDKLSGILGSENFERNDTQVSELHAKALVSDKIDVDSGHIDLTMRSARSKRGDSFLNVNESTLKNGLPDEHGSYGGGFVPVTIDIDGENDEKEPIKGSNGNTTELFKVQKSSEEDIQIKSSKQGEERKSDNNNTEIPDITSEKADSVTETSTKNHPNSETTLNIENSSVNMYFGRRSEDLDLNKTEKNINTATVDVSKISDSPNTNSNDSQTLDDYTTTKTSKIFDTTVADVKDSYLETDEDTINKTDHVPKYSSESYLENPIIDSKGRKSLELLNSDETSTQTIEETPVKSISEIKNTNALVTEEPHSHYSEITTLIMATTETPSAATAVKTEASVKPSTNIATKIRIDLQKDLEAANEHNKEETKLTVTEILTATQANKGSNKVSKSSKQMDANKSSKQMDANYTKINVKKPCNETNIEVGVITDCDKKRNKTDNSTPETPSVTDKIDKEPKVKATIDAAIAETVDSLQNDTKKPCNETSSKGTITDCDKKKNQTDSTTTEIPNVTEANIEKPTVNAMVDAKETESKNILRTSNQKPLYDSLIHFGDMQIKKEYEVFEVVYSYDPQNAYFNAFNRLGPNEDDEDEDSETSDPGNESVIRSNTLRMSRIEKKHKKKLHKTTEDDDSTTKAYYSTEEIFEENECKDSKEDVDSTKEVVFGAMSDEIGHINNPYIKTHLNHVRLTNYQNKIFGYVPTHQERKRKFAKEVRYLYNNVLGKSTEEVLDETKDDEKKNKGKKSFLRINGDGRYDERLDVSEDKTEHTRKDAKDDKKIEVVVVDMNKSGTSILRQGGYFSSKYKWDEEGNSFRNEGKVYNLDHIVPYSTEKSIILEQRKESNKIFDRIKTFGKPIDDNNSAEIVSQAKPEDVKKAIEYLKNLDMNKTLFNKSSINDMVKGVESNARPPILPPRHFSQYLKQRLAQSRHQSEMQNTHSILRSEPCHTPPNCEFQLYGLIRTNTEPTEKPAKYKAPNEVLNSIDKITQITPEVDMLQNIQSMLQINGFPIARSREDDVELYVRILKDMVKLDNKALEDYDWLGTTVAIQSALAKLKEIIDHKKNGQRIHPSDLQLFKYVEALYTKASEVTKDKEGETLDEHVRYLKRDRKANDERMALPKTHKKIKNPLKILKQISDLVNKKVLRDKIDSKTKNIEAFLDCMQQCLDDVSKAFAGNRWMQFHTAIKELTRITKYNQQRWYKNIKELYLSAGGQKEYLEVLLHLYSMKLFSLIEESAENGVEVNYRMYMKENRLEVDRAQAEMVFVIRILKAIHDLRAN</sequence>
<gene>
    <name evidence="1" type="ORF">MSG28_014904</name>
</gene>
<reference evidence="1 2" key="1">
    <citation type="journal article" date="2022" name="Genome Biol. Evol.">
        <title>The Spruce Budworm Genome: Reconstructing the Evolutionary History of Antifreeze Proteins.</title>
        <authorList>
            <person name="Beliveau C."/>
            <person name="Gagne P."/>
            <person name="Picq S."/>
            <person name="Vernygora O."/>
            <person name="Keeling C.I."/>
            <person name="Pinkney K."/>
            <person name="Doucet D."/>
            <person name="Wen F."/>
            <person name="Johnston J.S."/>
            <person name="Maaroufi H."/>
            <person name="Boyle B."/>
            <person name="Laroche J."/>
            <person name="Dewar K."/>
            <person name="Juretic N."/>
            <person name="Blackburn G."/>
            <person name="Nisole A."/>
            <person name="Brunet B."/>
            <person name="Brandao M."/>
            <person name="Lumley L."/>
            <person name="Duan J."/>
            <person name="Quan G."/>
            <person name="Lucarotti C.J."/>
            <person name="Roe A.D."/>
            <person name="Sperling F.A.H."/>
            <person name="Levesque R.C."/>
            <person name="Cusson M."/>
        </authorList>
    </citation>
    <scope>NUCLEOTIDE SEQUENCE [LARGE SCALE GENOMIC DNA]</scope>
    <source>
        <strain evidence="1">Glfc:IPQL:Cfum</strain>
    </source>
</reference>
<protein>
    <submittedName>
        <fullName evidence="1">Uncharacterized protein</fullName>
    </submittedName>
</protein>
<keyword evidence="2" id="KW-1185">Reference proteome</keyword>
<organism evidence="1 2">
    <name type="scientific">Choristoneura fumiferana</name>
    <name type="common">Spruce budworm moth</name>
    <name type="synonym">Archips fumiferana</name>
    <dbReference type="NCBI Taxonomy" id="7141"/>
    <lineage>
        <taxon>Eukaryota</taxon>
        <taxon>Metazoa</taxon>
        <taxon>Ecdysozoa</taxon>
        <taxon>Arthropoda</taxon>
        <taxon>Hexapoda</taxon>
        <taxon>Insecta</taxon>
        <taxon>Pterygota</taxon>
        <taxon>Neoptera</taxon>
        <taxon>Endopterygota</taxon>
        <taxon>Lepidoptera</taxon>
        <taxon>Glossata</taxon>
        <taxon>Ditrysia</taxon>
        <taxon>Tortricoidea</taxon>
        <taxon>Tortricidae</taxon>
        <taxon>Tortricinae</taxon>
        <taxon>Choristoneura</taxon>
    </lineage>
</organism>
<name>A0ACC0KY57_CHOFU</name>
<accession>A0ACC0KY57</accession>
<evidence type="ECO:0000313" key="1">
    <source>
        <dbReference type="EMBL" id="KAI8441263.1"/>
    </source>
</evidence>
<comment type="caution">
    <text evidence="1">The sequence shown here is derived from an EMBL/GenBank/DDBJ whole genome shotgun (WGS) entry which is preliminary data.</text>
</comment>
<dbReference type="Proteomes" id="UP001064048">
    <property type="component" value="Chromosome 27"/>
</dbReference>
<proteinExistence type="predicted"/>